<keyword evidence="6" id="KW-0449">Lipoprotein</keyword>
<dbReference type="PANTHER" id="PTHR34296:SF2">
    <property type="entry name" value="ABC TRANSPORTER GUANOSINE-BINDING PROTEIN NUPN"/>
    <property type="match status" value="1"/>
</dbReference>
<dbReference type="EMBL" id="CAFBSG010000003">
    <property type="protein sequence ID" value="CAB5239443.1"/>
    <property type="molecule type" value="Genomic_DNA"/>
</dbReference>
<evidence type="ECO:0000256" key="1">
    <source>
        <dbReference type="ARBA" id="ARBA00004193"/>
    </source>
</evidence>
<comment type="subcellular location">
    <subcellularLocation>
        <location evidence="1">Cell membrane</location>
        <topology evidence="1">Lipid-anchor</topology>
    </subcellularLocation>
</comment>
<evidence type="ECO:0000256" key="2">
    <source>
        <dbReference type="ARBA" id="ARBA00008610"/>
    </source>
</evidence>
<evidence type="ECO:0000259" key="7">
    <source>
        <dbReference type="Pfam" id="PF02608"/>
    </source>
</evidence>
<dbReference type="AlphaFoldDB" id="A0A6J7XQN3"/>
<keyword evidence="5" id="KW-0472">Membrane</keyword>
<evidence type="ECO:0000256" key="4">
    <source>
        <dbReference type="ARBA" id="ARBA00022729"/>
    </source>
</evidence>
<dbReference type="CDD" id="cd06354">
    <property type="entry name" value="PBP1_PrnA-like"/>
    <property type="match status" value="1"/>
</dbReference>
<accession>A0A6J7XQN3</accession>
<dbReference type="PANTHER" id="PTHR34296">
    <property type="entry name" value="TRANSCRIPTIONAL ACTIVATOR PROTEIN MED"/>
    <property type="match status" value="1"/>
</dbReference>
<dbReference type="SUPFAM" id="SSF53822">
    <property type="entry name" value="Periplasmic binding protein-like I"/>
    <property type="match status" value="1"/>
</dbReference>
<evidence type="ECO:0000313" key="8">
    <source>
        <dbReference type="EMBL" id="CAB5239443.1"/>
    </source>
</evidence>
<feature type="domain" description="ABC transporter substrate-binding protein PnrA-like" evidence="7">
    <location>
        <begin position="45"/>
        <end position="344"/>
    </location>
</feature>
<proteinExistence type="inferred from homology"/>
<dbReference type="Gene3D" id="3.40.50.2300">
    <property type="match status" value="2"/>
</dbReference>
<evidence type="ECO:0000256" key="3">
    <source>
        <dbReference type="ARBA" id="ARBA00022475"/>
    </source>
</evidence>
<dbReference type="Pfam" id="PF02608">
    <property type="entry name" value="Bmp"/>
    <property type="match status" value="1"/>
</dbReference>
<comment type="similarity">
    <text evidence="2">Belongs to the BMP lipoprotein family.</text>
</comment>
<sequence length="349" mass="36382">MQNRNTKKKGLLAVVLAAGLAFSVVTATAPSASAATKITKIGVAFDLGGRDIPGFNQLAYFGARDYVKTHKGVKIQELQAALSDTDATREERLRLLATSGSNPIIAVGFTYASSLKIVAAEFPDVKFGIVDDSTVVLPNVQGIVFAEQEGSFLVGAAAALKSKTGNVGFIGGVQTPLIQKFEAGYAAGAKSVNKKIKVQVSYLSVFPDFSGFNDPAKGEEAARGMFDNGADVVYSAAGGSGAGAHKAALAMKKWSIGVDADEWAFPSNKAYKSVILTSMLKKVDVGVLAFINSIDKGTFKSGSVTFNLKNGGIGYSTSGGRVSSYKKKMDTLIAGIVKGKIKVPSKPAM</sequence>
<reference evidence="8" key="1">
    <citation type="submission" date="2020-05" db="EMBL/GenBank/DDBJ databases">
        <authorList>
            <person name="Chiriac C."/>
            <person name="Salcher M."/>
            <person name="Ghai R."/>
            <person name="Kavagutti S V."/>
        </authorList>
    </citation>
    <scope>NUCLEOTIDE SEQUENCE</scope>
</reference>
<keyword evidence="4" id="KW-0732">Signal</keyword>
<dbReference type="GO" id="GO:0005886">
    <property type="term" value="C:plasma membrane"/>
    <property type="evidence" value="ECO:0007669"/>
    <property type="project" value="UniProtKB-SubCell"/>
</dbReference>
<gene>
    <name evidence="8" type="ORF">UFOPK3554_00290</name>
</gene>
<dbReference type="InterPro" id="IPR050957">
    <property type="entry name" value="BMP_lipoprotein"/>
</dbReference>
<protein>
    <submittedName>
        <fullName evidence="8">Unannotated protein</fullName>
    </submittedName>
</protein>
<organism evidence="8">
    <name type="scientific">freshwater metagenome</name>
    <dbReference type="NCBI Taxonomy" id="449393"/>
    <lineage>
        <taxon>unclassified sequences</taxon>
        <taxon>metagenomes</taxon>
        <taxon>ecological metagenomes</taxon>
    </lineage>
</organism>
<evidence type="ECO:0000256" key="5">
    <source>
        <dbReference type="ARBA" id="ARBA00023136"/>
    </source>
</evidence>
<evidence type="ECO:0000256" key="6">
    <source>
        <dbReference type="ARBA" id="ARBA00023288"/>
    </source>
</evidence>
<dbReference type="InterPro" id="IPR028082">
    <property type="entry name" value="Peripla_BP_I"/>
</dbReference>
<keyword evidence="3" id="KW-1003">Cell membrane</keyword>
<dbReference type="InterPro" id="IPR003760">
    <property type="entry name" value="PnrA-like"/>
</dbReference>
<name>A0A6J7XQN3_9ZZZZ</name>